<dbReference type="InterPro" id="IPR013924">
    <property type="entry name" value="RNase_H2_suC"/>
</dbReference>
<name>A0A9K3DAS7_9EUKA</name>
<feature type="region of interest" description="Disordered" evidence="1">
    <location>
        <begin position="32"/>
        <end position="64"/>
    </location>
</feature>
<organism evidence="2 3">
    <name type="scientific">Kipferlia bialata</name>
    <dbReference type="NCBI Taxonomy" id="797122"/>
    <lineage>
        <taxon>Eukaryota</taxon>
        <taxon>Metamonada</taxon>
        <taxon>Carpediemonas-like organisms</taxon>
        <taxon>Kipferlia</taxon>
    </lineage>
</organism>
<reference evidence="2 3" key="1">
    <citation type="journal article" date="2018" name="PLoS ONE">
        <title>The draft genome of Kipferlia bialata reveals reductive genome evolution in fornicate parasites.</title>
        <authorList>
            <person name="Tanifuji G."/>
            <person name="Takabayashi S."/>
            <person name="Kume K."/>
            <person name="Takagi M."/>
            <person name="Nakayama T."/>
            <person name="Kamikawa R."/>
            <person name="Inagaki Y."/>
            <person name="Hashimoto T."/>
        </authorList>
    </citation>
    <scope>NUCLEOTIDE SEQUENCE [LARGE SCALE GENOMIC DNA]</scope>
    <source>
        <strain evidence="2">NY0173</strain>
    </source>
</reference>
<keyword evidence="3" id="KW-1185">Reference proteome</keyword>
<dbReference type="Proteomes" id="UP000265618">
    <property type="component" value="Unassembled WGS sequence"/>
</dbReference>
<protein>
    <submittedName>
        <fullName evidence="2">Ribonuclease H2, subunit C</fullName>
    </submittedName>
</protein>
<proteinExistence type="predicted"/>
<dbReference type="EMBL" id="BDIP01006664">
    <property type="protein sequence ID" value="GIQ90790.1"/>
    <property type="molecule type" value="Genomic_DNA"/>
</dbReference>
<feature type="non-terminal residue" evidence="2">
    <location>
        <position position="1"/>
    </location>
</feature>
<dbReference type="OrthoDB" id="6222486at2759"/>
<feature type="compositionally biased region" description="Basic and acidic residues" evidence="1">
    <location>
        <begin position="32"/>
        <end position="49"/>
    </location>
</feature>
<evidence type="ECO:0000313" key="2">
    <source>
        <dbReference type="EMBL" id="GIQ90790.1"/>
    </source>
</evidence>
<evidence type="ECO:0000313" key="3">
    <source>
        <dbReference type="Proteomes" id="UP000265618"/>
    </source>
</evidence>
<sequence length="123" mass="13313">DDGTVNAAFRGRDLNGKALEIPEGYSAVMVDRTRDREFGQAAKKQREREEEGETVDDTPLPTDHISAPEAVTVFSHAPYPSSVNLGQWVKTAQAMVDAIHVSALSMPVSDPAAQCEIGLKPFC</sequence>
<evidence type="ECO:0000256" key="1">
    <source>
        <dbReference type="SAM" id="MobiDB-lite"/>
    </source>
</evidence>
<gene>
    <name evidence="2" type="ORF">KIPB_013719</name>
</gene>
<dbReference type="Pfam" id="PF08615">
    <property type="entry name" value="RNase_H2_suC"/>
    <property type="match status" value="1"/>
</dbReference>
<accession>A0A9K3DAS7</accession>
<dbReference type="GO" id="GO:0032299">
    <property type="term" value="C:ribonuclease H2 complex"/>
    <property type="evidence" value="ECO:0007669"/>
    <property type="project" value="InterPro"/>
</dbReference>
<dbReference type="Gene3D" id="2.40.128.680">
    <property type="match status" value="1"/>
</dbReference>
<dbReference type="AlphaFoldDB" id="A0A9K3DAS7"/>
<comment type="caution">
    <text evidence="2">The sequence shown here is derived from an EMBL/GenBank/DDBJ whole genome shotgun (WGS) entry which is preliminary data.</text>
</comment>
<dbReference type="GO" id="GO:0006401">
    <property type="term" value="P:RNA catabolic process"/>
    <property type="evidence" value="ECO:0007669"/>
    <property type="project" value="InterPro"/>
</dbReference>